<keyword evidence="1" id="KW-0812">Transmembrane</keyword>
<feature type="transmembrane region" description="Helical" evidence="1">
    <location>
        <begin position="12"/>
        <end position="32"/>
    </location>
</feature>
<dbReference type="EMBL" id="BTRK01000003">
    <property type="protein sequence ID" value="GMR42924.1"/>
    <property type="molecule type" value="Genomic_DNA"/>
</dbReference>
<evidence type="ECO:0000313" key="2">
    <source>
        <dbReference type="EMBL" id="GMR42924.1"/>
    </source>
</evidence>
<accession>A0AAN4ZN34</accession>
<protein>
    <submittedName>
        <fullName evidence="2">Uncharacterized protein</fullName>
    </submittedName>
</protein>
<name>A0AAN4ZN34_9BILA</name>
<keyword evidence="1" id="KW-0472">Membrane</keyword>
<keyword evidence="1" id="KW-1133">Transmembrane helix</keyword>
<evidence type="ECO:0000313" key="3">
    <source>
        <dbReference type="Proteomes" id="UP001328107"/>
    </source>
</evidence>
<comment type="caution">
    <text evidence="2">The sequence shown here is derived from an EMBL/GenBank/DDBJ whole genome shotgun (WGS) entry which is preliminary data.</text>
</comment>
<organism evidence="2 3">
    <name type="scientific">Pristionchus mayeri</name>
    <dbReference type="NCBI Taxonomy" id="1317129"/>
    <lineage>
        <taxon>Eukaryota</taxon>
        <taxon>Metazoa</taxon>
        <taxon>Ecdysozoa</taxon>
        <taxon>Nematoda</taxon>
        <taxon>Chromadorea</taxon>
        <taxon>Rhabditida</taxon>
        <taxon>Rhabditina</taxon>
        <taxon>Diplogasteromorpha</taxon>
        <taxon>Diplogasteroidea</taxon>
        <taxon>Neodiplogasteridae</taxon>
        <taxon>Pristionchus</taxon>
    </lineage>
</organism>
<keyword evidence="3" id="KW-1185">Reference proteome</keyword>
<proteinExistence type="predicted"/>
<feature type="transmembrane region" description="Helical" evidence="1">
    <location>
        <begin position="110"/>
        <end position="130"/>
    </location>
</feature>
<sequence length="133" mass="15064">ADPMCPPNEFEPLNASFLSFISWTILLLYEGLRRRPQGSFSIVFHTMVLFNIIRAFGASLHHYDGYIRYCYFGAPSLVSIVAERLIAVSLNIEPILVQLPLTVLIVRGRSAIWVLYLGFLLPLSTHTILVTRI</sequence>
<feature type="non-terminal residue" evidence="2">
    <location>
        <position position="1"/>
    </location>
</feature>
<feature type="transmembrane region" description="Helical" evidence="1">
    <location>
        <begin position="38"/>
        <end position="57"/>
    </location>
</feature>
<dbReference type="Proteomes" id="UP001328107">
    <property type="component" value="Unassembled WGS sequence"/>
</dbReference>
<reference evidence="3" key="1">
    <citation type="submission" date="2022-10" db="EMBL/GenBank/DDBJ databases">
        <title>Genome assembly of Pristionchus species.</title>
        <authorList>
            <person name="Yoshida K."/>
            <person name="Sommer R.J."/>
        </authorList>
    </citation>
    <scope>NUCLEOTIDE SEQUENCE [LARGE SCALE GENOMIC DNA]</scope>
    <source>
        <strain evidence="3">RS5460</strain>
    </source>
</reference>
<dbReference type="AlphaFoldDB" id="A0AAN4ZN34"/>
<evidence type="ECO:0000256" key="1">
    <source>
        <dbReference type="SAM" id="Phobius"/>
    </source>
</evidence>
<gene>
    <name evidence="2" type="ORF">PMAYCL1PPCAC_13119</name>
</gene>